<organism evidence="3 4">
    <name type="scientific">Centaurea solstitialis</name>
    <name type="common">yellow star-thistle</name>
    <dbReference type="NCBI Taxonomy" id="347529"/>
    <lineage>
        <taxon>Eukaryota</taxon>
        <taxon>Viridiplantae</taxon>
        <taxon>Streptophyta</taxon>
        <taxon>Embryophyta</taxon>
        <taxon>Tracheophyta</taxon>
        <taxon>Spermatophyta</taxon>
        <taxon>Magnoliopsida</taxon>
        <taxon>eudicotyledons</taxon>
        <taxon>Gunneridae</taxon>
        <taxon>Pentapetalae</taxon>
        <taxon>asterids</taxon>
        <taxon>campanulids</taxon>
        <taxon>Asterales</taxon>
        <taxon>Asteraceae</taxon>
        <taxon>Carduoideae</taxon>
        <taxon>Cardueae</taxon>
        <taxon>Centaureinae</taxon>
        <taxon>Centaurea</taxon>
    </lineage>
</organism>
<accession>A0AA38SE54</accession>
<evidence type="ECO:0000259" key="2">
    <source>
        <dbReference type="Pfam" id="PF23291"/>
    </source>
</evidence>
<sequence>MFVFTGKSAEVCGKTSGVSMGDEQDSTKAFELLGGHGSSQDSNCCKCDTRKATVSLAFAGCVLWSFWEHIGQMLPTAVLWSSLAHFPAIGSSVCSDLHLVDVGGSAWKTKTTQDQSSEWGAAASEKKGSGSGAVKSEHLAAVCGKTSGASMGWMDGGVASETGGWNTGRPSTESRTAFGIVIGCEKDALSLFAKKARFDKKFNGLDQHKKIISMNDNVRVLEGPLEDKMGIVEQIYKGVVFLLDENETENCGYFVPKQKYAKRLNFLQMNSKELKGKGGKSHASSVGIHIRNTFVVHTVHREEKDGFSVGQSLRICLVPLKGYMCRVLTIR</sequence>
<dbReference type="GO" id="GO:0006368">
    <property type="term" value="P:transcription elongation by RNA polymerase II"/>
    <property type="evidence" value="ECO:0007669"/>
    <property type="project" value="TreeGrafter"/>
</dbReference>
<dbReference type="PANTHER" id="PTHR11125:SF8">
    <property type="entry name" value="PROTEIN RNA-DIRECTED DNA METHYLATION 3"/>
    <property type="match status" value="1"/>
</dbReference>
<dbReference type="GO" id="GO:0003729">
    <property type="term" value="F:mRNA binding"/>
    <property type="evidence" value="ECO:0007669"/>
    <property type="project" value="TreeGrafter"/>
</dbReference>
<dbReference type="Pfam" id="PF23291">
    <property type="entry name" value="KOW4_SPT5"/>
    <property type="match status" value="1"/>
</dbReference>
<dbReference type="EMBL" id="JARYMX010000007">
    <property type="protein sequence ID" value="KAJ9540384.1"/>
    <property type="molecule type" value="Genomic_DNA"/>
</dbReference>
<dbReference type="InterPro" id="IPR039659">
    <property type="entry name" value="SPT5"/>
</dbReference>
<keyword evidence="4" id="KW-1185">Reference proteome</keyword>
<feature type="region of interest" description="Disordered" evidence="1">
    <location>
        <begin position="111"/>
        <end position="131"/>
    </location>
</feature>
<dbReference type="AlphaFoldDB" id="A0AA38SE54"/>
<dbReference type="InterPro" id="IPR041977">
    <property type="entry name" value="KOW_Spt5_4"/>
</dbReference>
<gene>
    <name evidence="3" type="ORF">OSB04_026890</name>
</gene>
<evidence type="ECO:0000313" key="4">
    <source>
        <dbReference type="Proteomes" id="UP001172457"/>
    </source>
</evidence>
<dbReference type="PANTHER" id="PTHR11125">
    <property type="entry name" value="SUPPRESSOR OF TY 5"/>
    <property type="match status" value="1"/>
</dbReference>
<name>A0AA38SE54_9ASTR</name>
<protein>
    <recommendedName>
        <fullName evidence="2">Spt5 KOW domain-containing protein</fullName>
    </recommendedName>
</protein>
<dbReference type="Proteomes" id="UP001172457">
    <property type="component" value="Chromosome 7"/>
</dbReference>
<comment type="caution">
    <text evidence="3">The sequence shown here is derived from an EMBL/GenBank/DDBJ whole genome shotgun (WGS) entry which is preliminary data.</text>
</comment>
<dbReference type="GO" id="GO:0032784">
    <property type="term" value="P:regulation of DNA-templated transcription elongation"/>
    <property type="evidence" value="ECO:0007669"/>
    <property type="project" value="InterPro"/>
</dbReference>
<proteinExistence type="predicted"/>
<feature type="domain" description="Spt5 KOW" evidence="2">
    <location>
        <begin position="205"/>
        <end position="256"/>
    </location>
</feature>
<reference evidence="3" key="1">
    <citation type="submission" date="2023-03" db="EMBL/GenBank/DDBJ databases">
        <title>Chromosome-scale reference genome and RAD-based genetic map of yellow starthistle (Centaurea solstitialis) reveal putative structural variation and QTLs associated with invader traits.</title>
        <authorList>
            <person name="Reatini B."/>
            <person name="Cang F.A."/>
            <person name="Jiang Q."/>
            <person name="Mckibben M.T.W."/>
            <person name="Barker M.S."/>
            <person name="Rieseberg L.H."/>
            <person name="Dlugosch K.M."/>
        </authorList>
    </citation>
    <scope>NUCLEOTIDE SEQUENCE</scope>
    <source>
        <strain evidence="3">CAN-66</strain>
        <tissue evidence="3">Leaf</tissue>
    </source>
</reference>
<evidence type="ECO:0000313" key="3">
    <source>
        <dbReference type="EMBL" id="KAJ9540384.1"/>
    </source>
</evidence>
<dbReference type="GO" id="GO:0032044">
    <property type="term" value="C:DSIF complex"/>
    <property type="evidence" value="ECO:0007669"/>
    <property type="project" value="TreeGrafter"/>
</dbReference>
<dbReference type="GO" id="GO:0006357">
    <property type="term" value="P:regulation of transcription by RNA polymerase II"/>
    <property type="evidence" value="ECO:0007669"/>
    <property type="project" value="InterPro"/>
</dbReference>
<evidence type="ECO:0000256" key="1">
    <source>
        <dbReference type="SAM" id="MobiDB-lite"/>
    </source>
</evidence>
<dbReference type="CDD" id="cd06084">
    <property type="entry name" value="KOW_Spt5_4"/>
    <property type="match status" value="1"/>
</dbReference>